<accession>A0ABR6RSF8</accession>
<dbReference type="Pfam" id="PF03466">
    <property type="entry name" value="LysR_substrate"/>
    <property type="match status" value="1"/>
</dbReference>
<dbReference type="InterPro" id="IPR005119">
    <property type="entry name" value="LysR_subst-bd"/>
</dbReference>
<gene>
    <name evidence="6" type="ORF">HII27_10030</name>
</gene>
<dbReference type="PANTHER" id="PTHR30537:SF35">
    <property type="entry name" value="TRANSCRIPTIONAL REGULATORY PROTEIN"/>
    <property type="match status" value="1"/>
</dbReference>
<comment type="similarity">
    <text evidence="1">Belongs to the LysR transcriptional regulatory family.</text>
</comment>
<protein>
    <submittedName>
        <fullName evidence="6">LysR family transcriptional regulator</fullName>
    </submittedName>
</protein>
<dbReference type="InterPro" id="IPR058163">
    <property type="entry name" value="LysR-type_TF_proteobact-type"/>
</dbReference>
<dbReference type="Proteomes" id="UP000607331">
    <property type="component" value="Unassembled WGS sequence"/>
</dbReference>
<dbReference type="SUPFAM" id="SSF46785">
    <property type="entry name" value="Winged helix' DNA-binding domain"/>
    <property type="match status" value="1"/>
</dbReference>
<name>A0ABR6RSF8_9ENTR</name>
<evidence type="ECO:0000256" key="3">
    <source>
        <dbReference type="ARBA" id="ARBA00023125"/>
    </source>
</evidence>
<dbReference type="EMBL" id="JABBJF010000006">
    <property type="protein sequence ID" value="MBC1186056.1"/>
    <property type="molecule type" value="Genomic_DNA"/>
</dbReference>
<keyword evidence="7" id="KW-1185">Reference proteome</keyword>
<evidence type="ECO:0000259" key="5">
    <source>
        <dbReference type="PROSITE" id="PS50931"/>
    </source>
</evidence>
<dbReference type="SUPFAM" id="SSF53850">
    <property type="entry name" value="Periplasmic binding protein-like II"/>
    <property type="match status" value="1"/>
</dbReference>
<dbReference type="InterPro" id="IPR036388">
    <property type="entry name" value="WH-like_DNA-bd_sf"/>
</dbReference>
<evidence type="ECO:0000256" key="2">
    <source>
        <dbReference type="ARBA" id="ARBA00023015"/>
    </source>
</evidence>
<reference evidence="6 7" key="1">
    <citation type="submission" date="2020-04" db="EMBL/GenBank/DDBJ databases">
        <title>The draft genome of Kluyvera sichuanensis strain SCKS090646.</title>
        <authorList>
            <person name="Wei L."/>
            <person name="Liu L."/>
            <person name="Feng Y."/>
            <person name="Zong Z."/>
        </authorList>
    </citation>
    <scope>NUCLEOTIDE SEQUENCE [LARGE SCALE GENOMIC DNA]</scope>
    <source>
        <strain evidence="6 7">090646</strain>
    </source>
</reference>
<evidence type="ECO:0000313" key="7">
    <source>
        <dbReference type="Proteomes" id="UP000607331"/>
    </source>
</evidence>
<dbReference type="PANTHER" id="PTHR30537">
    <property type="entry name" value="HTH-TYPE TRANSCRIPTIONAL REGULATOR"/>
    <property type="match status" value="1"/>
</dbReference>
<dbReference type="InterPro" id="IPR036390">
    <property type="entry name" value="WH_DNA-bd_sf"/>
</dbReference>
<dbReference type="RefSeq" id="WP_185667756.1">
    <property type="nucleotide sequence ID" value="NZ_JABBJF010000006.1"/>
</dbReference>
<dbReference type="Gene3D" id="1.10.10.10">
    <property type="entry name" value="Winged helix-like DNA-binding domain superfamily/Winged helix DNA-binding domain"/>
    <property type="match status" value="1"/>
</dbReference>
<keyword evidence="3" id="KW-0238">DNA-binding</keyword>
<evidence type="ECO:0000313" key="6">
    <source>
        <dbReference type="EMBL" id="MBC1186056.1"/>
    </source>
</evidence>
<organism evidence="6 7">
    <name type="scientific">Kluyvera sichuanensis</name>
    <dbReference type="NCBI Taxonomy" id="2725494"/>
    <lineage>
        <taxon>Bacteria</taxon>
        <taxon>Pseudomonadati</taxon>
        <taxon>Pseudomonadota</taxon>
        <taxon>Gammaproteobacteria</taxon>
        <taxon>Enterobacterales</taxon>
        <taxon>Enterobacteriaceae</taxon>
        <taxon>Kluyvera</taxon>
    </lineage>
</organism>
<dbReference type="Pfam" id="PF00126">
    <property type="entry name" value="HTH_1"/>
    <property type="match status" value="1"/>
</dbReference>
<evidence type="ECO:0000256" key="1">
    <source>
        <dbReference type="ARBA" id="ARBA00009437"/>
    </source>
</evidence>
<proteinExistence type="inferred from homology"/>
<dbReference type="PROSITE" id="PS50931">
    <property type="entry name" value="HTH_LYSR"/>
    <property type="match status" value="1"/>
</dbReference>
<comment type="caution">
    <text evidence="6">The sequence shown here is derived from an EMBL/GenBank/DDBJ whole genome shotgun (WGS) entry which is preliminary data.</text>
</comment>
<feature type="domain" description="HTH lysR-type" evidence="5">
    <location>
        <begin position="13"/>
        <end position="59"/>
    </location>
</feature>
<evidence type="ECO:0000256" key="4">
    <source>
        <dbReference type="ARBA" id="ARBA00023163"/>
    </source>
</evidence>
<dbReference type="InterPro" id="IPR000847">
    <property type="entry name" value="LysR_HTH_N"/>
</dbReference>
<sequence length="296" mass="32095">MDRIMAAITYNRICELGSLSAAARSLGISRPMVSRYLDEMEKWAGSRLIHRSTRRLTLTPAGEKTLEKTRQLALLSQGIEGEATGVTPSGTLRIACAHFTATHLLNPIIPEFLSRYPALRIEVDINNHPVSLVGERIDLAIRITNVPEPGTIARHLGTCRSVLCASPGYLARAGVPTTLDELAQHNCLHYSRFSGQSWTFRDGAKGEVSVAVNGNFSAGISSLLCEMATADVGLAMVPDIEARAGLESGRLVRVLPELEPQPLGIYGLYQSRDHQHAALGLFLDAVKGYLAAKDVR</sequence>
<dbReference type="CDD" id="cd08422">
    <property type="entry name" value="PBP2_CrgA_like"/>
    <property type="match status" value="1"/>
</dbReference>
<dbReference type="Gene3D" id="3.40.190.290">
    <property type="match status" value="1"/>
</dbReference>
<keyword evidence="4" id="KW-0804">Transcription</keyword>
<keyword evidence="2" id="KW-0805">Transcription regulation</keyword>